<dbReference type="KEGG" id="pmm:PMM1998"/>
<dbReference type="EMBL" id="BX548174">
    <property type="protein sequence ID" value="CAP16503.1"/>
    <property type="molecule type" value="Genomic_DNA"/>
</dbReference>
<evidence type="ECO:0000313" key="2">
    <source>
        <dbReference type="Proteomes" id="UP000001026"/>
    </source>
</evidence>
<protein>
    <submittedName>
        <fullName evidence="1">Uncharacterized protein</fullName>
    </submittedName>
</protein>
<organism evidence="1 2">
    <name type="scientific">Prochlorococcus marinus subsp. pastoris (strain CCMP1986 / NIES-2087 / MED4)</name>
    <dbReference type="NCBI Taxonomy" id="59919"/>
    <lineage>
        <taxon>Bacteria</taxon>
        <taxon>Bacillati</taxon>
        <taxon>Cyanobacteriota</taxon>
        <taxon>Cyanophyceae</taxon>
        <taxon>Synechococcales</taxon>
        <taxon>Prochlorococcaceae</taxon>
        <taxon>Prochlorococcus</taxon>
    </lineage>
</organism>
<dbReference type="HOGENOM" id="CLU_3139468_0_0_3"/>
<sequence>MALNDTFKILPKNKTSLEADLTSFLPKKDYWAAECKEHPSKKECLFYCD</sequence>
<proteinExistence type="predicted"/>
<reference evidence="1 2" key="1">
    <citation type="journal article" date="2003" name="Nature">
        <title>Genome divergence in two Prochlorococcus ecotypes reflects oceanic niche differentiation.</title>
        <authorList>
            <person name="Rocap G."/>
            <person name="Larimer F.W."/>
            <person name="Lamerdin J.E."/>
            <person name="Malfatti S."/>
            <person name="Chain P."/>
            <person name="Ahlgren N.A."/>
            <person name="Arellano A."/>
            <person name="Coleman M."/>
            <person name="Hauser L."/>
            <person name="Hess W.R."/>
            <person name="Johnson Z.I."/>
            <person name="Land M.L."/>
            <person name="Lindell D."/>
            <person name="Post A.F."/>
            <person name="Regala W."/>
            <person name="Shah M."/>
            <person name="Shaw S.L."/>
            <person name="Steglich C."/>
            <person name="Sullivan M.B."/>
            <person name="Ting C.S."/>
            <person name="Tolonen A."/>
            <person name="Webb E.A."/>
            <person name="Zinser E.R."/>
            <person name="Chisholm S.W."/>
        </authorList>
    </citation>
    <scope>NUCLEOTIDE SEQUENCE [LARGE SCALE GENOMIC DNA]</scope>
    <source>
        <strain evidence="2">CCMP1986 / NIES-2087 / MED4</strain>
    </source>
</reference>
<name>A8WIL5_PROMP</name>
<dbReference type="RefSeq" id="WP_173028051.1">
    <property type="nucleotide sequence ID" value="NC_005072.1"/>
</dbReference>
<dbReference type="AlphaFoldDB" id="A8WIL5"/>
<dbReference type="STRING" id="59919.PMM1998"/>
<accession>A8WIL5</accession>
<evidence type="ECO:0000313" key="1">
    <source>
        <dbReference type="EMBL" id="CAP16503.1"/>
    </source>
</evidence>
<dbReference type="Proteomes" id="UP000001026">
    <property type="component" value="Chromosome"/>
</dbReference>
<gene>
    <name evidence="1" type="ordered locus">PMM1998</name>
</gene>